<comment type="caution">
    <text evidence="2">The sequence shown here is derived from an EMBL/GenBank/DDBJ whole genome shotgun (WGS) entry which is preliminary data.</text>
</comment>
<accession>A0A9X3J2A1</accession>
<gene>
    <name evidence="2" type="ORF">OV079_50280</name>
</gene>
<organism evidence="2 3">
    <name type="scientific">Nannocystis pusilla</name>
    <dbReference type="NCBI Taxonomy" id="889268"/>
    <lineage>
        <taxon>Bacteria</taxon>
        <taxon>Pseudomonadati</taxon>
        <taxon>Myxococcota</taxon>
        <taxon>Polyangia</taxon>
        <taxon>Nannocystales</taxon>
        <taxon>Nannocystaceae</taxon>
        <taxon>Nannocystis</taxon>
    </lineage>
</organism>
<dbReference type="PROSITE" id="PS51257">
    <property type="entry name" value="PROKAR_LIPOPROTEIN"/>
    <property type="match status" value="1"/>
</dbReference>
<dbReference type="AlphaFoldDB" id="A0A9X3J2A1"/>
<evidence type="ECO:0000313" key="2">
    <source>
        <dbReference type="EMBL" id="MCY1013587.1"/>
    </source>
</evidence>
<dbReference type="Proteomes" id="UP001150924">
    <property type="component" value="Unassembled WGS sequence"/>
</dbReference>
<feature type="compositionally biased region" description="Low complexity" evidence="1">
    <location>
        <begin position="34"/>
        <end position="57"/>
    </location>
</feature>
<name>A0A9X3J2A1_9BACT</name>
<evidence type="ECO:0000313" key="3">
    <source>
        <dbReference type="Proteomes" id="UP001150924"/>
    </source>
</evidence>
<feature type="region of interest" description="Disordered" evidence="1">
    <location>
        <begin position="34"/>
        <end position="117"/>
    </location>
</feature>
<evidence type="ECO:0000256" key="1">
    <source>
        <dbReference type="SAM" id="MobiDB-lite"/>
    </source>
</evidence>
<reference evidence="2" key="1">
    <citation type="submission" date="2022-11" db="EMBL/GenBank/DDBJ databases">
        <title>Minimal conservation of predation-associated metabolite biosynthetic gene clusters underscores biosynthetic potential of Myxococcota including descriptions for ten novel species: Archangium lansinium sp. nov., Myxococcus landrumus sp. nov., Nannocystis bai.</title>
        <authorList>
            <person name="Ahearne A."/>
            <person name="Stevens C."/>
            <person name="Phillips K."/>
        </authorList>
    </citation>
    <scope>NUCLEOTIDE SEQUENCE</scope>
    <source>
        <strain evidence="2">Na p29</strain>
    </source>
</reference>
<dbReference type="RefSeq" id="WP_267777652.1">
    <property type="nucleotide sequence ID" value="NZ_JAPNKE010000002.1"/>
</dbReference>
<feature type="compositionally biased region" description="Gly residues" evidence="1">
    <location>
        <begin position="58"/>
        <end position="69"/>
    </location>
</feature>
<feature type="compositionally biased region" description="Low complexity" evidence="1">
    <location>
        <begin position="87"/>
        <end position="114"/>
    </location>
</feature>
<sequence length="335" mass="33689">MRIVSSPFITRAAGLLLGGLSLVACDPKILLGEFGDTESSGSGESEGPSSDVGTEGQSSGGSQGSGGTEGQSSNATEGQSSSGGSGESQSGTGQTGETGETGETGTTTEGDTGEPACDAWAQDCPNGQKCAPYYDGGPGPSYNAWHCVDLDPTPEEVGDPCHITGDFLSGEDDCEIGAMCWDADPETLEGTCVSFCQGSPEAPTCAAGSQCAVLNDGGLNVCLPGCDPLLQDCAGADLCIPLPDTDSFVCVLDASGAEGQEFDPCEFANACDKGLICADPSAASECDPMAAGCCIPFCDLDDPDSCQGVDQECLPWFAPMQAPPGYQNVGVCGLP</sequence>
<protein>
    <submittedName>
        <fullName evidence="2">Uncharacterized protein</fullName>
    </submittedName>
</protein>
<feature type="compositionally biased region" description="Low complexity" evidence="1">
    <location>
        <begin position="70"/>
        <end position="80"/>
    </location>
</feature>
<keyword evidence="3" id="KW-1185">Reference proteome</keyword>
<dbReference type="EMBL" id="JAPNKE010000002">
    <property type="protein sequence ID" value="MCY1013587.1"/>
    <property type="molecule type" value="Genomic_DNA"/>
</dbReference>
<proteinExistence type="predicted"/>